<keyword evidence="1" id="KW-0548">Nucleotidyltransferase</keyword>
<feature type="domain" description="RDRP core" evidence="2">
    <location>
        <begin position="7"/>
        <end position="482"/>
    </location>
</feature>
<gene>
    <name evidence="3" type="ORF">M427DRAFT_457059</name>
</gene>
<dbReference type="PANTHER" id="PTHR23079:SF14">
    <property type="entry name" value="RNA-DEPENDENT RNA POLYMERASE"/>
    <property type="match status" value="1"/>
</dbReference>
<evidence type="ECO:0000259" key="2">
    <source>
        <dbReference type="Pfam" id="PF05183"/>
    </source>
</evidence>
<comment type="catalytic activity">
    <reaction evidence="1">
        <text>RNA(n) + a ribonucleoside 5'-triphosphate = RNA(n+1) + diphosphate</text>
        <dbReference type="Rhea" id="RHEA:21248"/>
        <dbReference type="Rhea" id="RHEA-COMP:14527"/>
        <dbReference type="Rhea" id="RHEA-COMP:17342"/>
        <dbReference type="ChEBI" id="CHEBI:33019"/>
        <dbReference type="ChEBI" id="CHEBI:61557"/>
        <dbReference type="ChEBI" id="CHEBI:140395"/>
        <dbReference type="EC" id="2.7.7.48"/>
    </reaction>
</comment>
<protein>
    <recommendedName>
        <fullName evidence="1">RNA-dependent RNA polymerase</fullName>
        <ecNumber evidence="1">2.7.7.48</ecNumber>
    </recommendedName>
</protein>
<dbReference type="GO" id="GO:0030422">
    <property type="term" value="P:siRNA processing"/>
    <property type="evidence" value="ECO:0007669"/>
    <property type="project" value="TreeGrafter"/>
</dbReference>
<proteinExistence type="inferred from homology"/>
<dbReference type="EMBL" id="KQ965810">
    <property type="protein sequence ID" value="KXS11071.1"/>
    <property type="molecule type" value="Genomic_DNA"/>
</dbReference>
<dbReference type="GO" id="GO:0003723">
    <property type="term" value="F:RNA binding"/>
    <property type="evidence" value="ECO:0007669"/>
    <property type="project" value="UniProtKB-KW"/>
</dbReference>
<dbReference type="Pfam" id="PF05183">
    <property type="entry name" value="RdRP"/>
    <property type="match status" value="1"/>
</dbReference>
<dbReference type="InterPro" id="IPR007855">
    <property type="entry name" value="RDRP"/>
</dbReference>
<keyword evidence="4" id="KW-1185">Reference proteome</keyword>
<dbReference type="GO" id="GO:0003968">
    <property type="term" value="F:RNA-directed RNA polymerase activity"/>
    <property type="evidence" value="ECO:0007669"/>
    <property type="project" value="UniProtKB-KW"/>
</dbReference>
<dbReference type="STRING" id="1344416.A0A139A2U0"/>
<sequence>MPPLPRNLSQLTGKFLARLDLWGSSTDAVQLPPDIAIVYDLDDVHPAGNPGEAMTDGAGLVSRRVMEHVCSALGRTGSLPNAMQIRYLGFKGLLVMDRTDELGEVGRTRREELNGRTPDIAFRKSMHKYVSPPEELSQPGTLEVVALTHVSLANLNQQLVNVLECGGVPEEPFRNLVAKATETLIDTFLQPNMIPNAIQALMTQPVSAGLSGFSRLAHNLCAGFDAKEPYIRSKLVDHIQWKLSPMWTSAHIPIQEAGMYTIVPAPKGTLKEGEILVQVPGFTNALAGREVVILRNPAVLPTDGQKLRVADIRDYPQLAGYDDVCMMSVEGDVREASRIAGGDYDGDRAVVIWLKEIVDSFKCQRDVPKTPDDVEESFSQSKEVVKDLVKDHTGEQYGRPLLARGVLEWSTATNAKVGWYTMLWAAAVDKWGMDSPSALRFAHIAARLLDARKNGEFLNSEVEKMHKDFFLKHHKGQPPVWWKTGSSKAKQVAATQPKYARFLHELAAGSDQLLQERVAGLSKATQCPEIIEYFDRDDALFGSDKHWAHDMRLVRDSIFATELPLWAGYWKEELNAKLGPIPTSSAQAAAPENPDVENELTVLKGLTGRDAVMARFRQLFETSPADQELHSLALRGTNGRDRLLKLKAALIYKHSRSSYVWEVCGHELRSILAGSLQGPSLSVAAQFAPLMRLKVESVGFRTGFNVDEVPVEAGMSGIEWTNEGEDV</sequence>
<dbReference type="OrthoDB" id="10055769at2759"/>
<dbReference type="AlphaFoldDB" id="A0A139A2U0"/>
<evidence type="ECO:0000313" key="4">
    <source>
        <dbReference type="Proteomes" id="UP000070544"/>
    </source>
</evidence>
<dbReference type="InterPro" id="IPR057596">
    <property type="entry name" value="RDRP_core"/>
</dbReference>
<evidence type="ECO:0000313" key="3">
    <source>
        <dbReference type="EMBL" id="KXS11071.1"/>
    </source>
</evidence>
<name>A0A139A2U0_GONPJ</name>
<dbReference type="GO" id="GO:0031380">
    <property type="term" value="C:nuclear RNA-directed RNA polymerase complex"/>
    <property type="evidence" value="ECO:0007669"/>
    <property type="project" value="TreeGrafter"/>
</dbReference>
<dbReference type="Proteomes" id="UP000070544">
    <property type="component" value="Unassembled WGS sequence"/>
</dbReference>
<dbReference type="EC" id="2.7.7.48" evidence="1"/>
<keyword evidence="1" id="KW-0694">RNA-binding</keyword>
<accession>A0A139A2U0</accession>
<organism evidence="3 4">
    <name type="scientific">Gonapodya prolifera (strain JEL478)</name>
    <name type="common">Monoblepharis prolifera</name>
    <dbReference type="NCBI Taxonomy" id="1344416"/>
    <lineage>
        <taxon>Eukaryota</taxon>
        <taxon>Fungi</taxon>
        <taxon>Fungi incertae sedis</taxon>
        <taxon>Chytridiomycota</taxon>
        <taxon>Chytridiomycota incertae sedis</taxon>
        <taxon>Monoblepharidomycetes</taxon>
        <taxon>Monoblepharidales</taxon>
        <taxon>Gonapodyaceae</taxon>
        <taxon>Gonapodya</taxon>
    </lineage>
</organism>
<evidence type="ECO:0000256" key="1">
    <source>
        <dbReference type="RuleBase" id="RU363098"/>
    </source>
</evidence>
<keyword evidence="1" id="KW-0696">RNA-directed RNA polymerase</keyword>
<keyword evidence="1" id="KW-0808">Transferase</keyword>
<reference evidence="3 4" key="1">
    <citation type="journal article" date="2015" name="Genome Biol. Evol.">
        <title>Phylogenomic analyses indicate that early fungi evolved digesting cell walls of algal ancestors of land plants.</title>
        <authorList>
            <person name="Chang Y."/>
            <person name="Wang S."/>
            <person name="Sekimoto S."/>
            <person name="Aerts A.L."/>
            <person name="Choi C."/>
            <person name="Clum A."/>
            <person name="LaButti K.M."/>
            <person name="Lindquist E.A."/>
            <person name="Yee Ngan C."/>
            <person name="Ohm R.A."/>
            <person name="Salamov A.A."/>
            <person name="Grigoriev I.V."/>
            <person name="Spatafora J.W."/>
            <person name="Berbee M.L."/>
        </authorList>
    </citation>
    <scope>NUCLEOTIDE SEQUENCE [LARGE SCALE GENOMIC DNA]</scope>
    <source>
        <strain evidence="3 4">JEL478</strain>
    </source>
</reference>
<comment type="similarity">
    <text evidence="1">Belongs to the RdRP family.</text>
</comment>
<dbReference type="PANTHER" id="PTHR23079">
    <property type="entry name" value="RNA-DEPENDENT RNA POLYMERASE"/>
    <property type="match status" value="1"/>
</dbReference>